<proteinExistence type="inferred from homology"/>
<evidence type="ECO:0000256" key="4">
    <source>
        <dbReference type="PROSITE-ProRule" id="PRU00277"/>
    </source>
</evidence>
<dbReference type="Pfam" id="PF00254">
    <property type="entry name" value="FKBP_C"/>
    <property type="match status" value="1"/>
</dbReference>
<keyword evidence="3 4" id="KW-0413">Isomerase</keyword>
<dbReference type="Proteomes" id="UP000540656">
    <property type="component" value="Unassembled WGS sequence"/>
</dbReference>
<dbReference type="InterPro" id="IPR046357">
    <property type="entry name" value="PPIase_dom_sf"/>
</dbReference>
<accession>A0A7Y9RWQ9</accession>
<protein>
    <recommendedName>
        <fullName evidence="5">Peptidyl-prolyl cis-trans isomerase</fullName>
        <ecNumber evidence="5">5.2.1.8</ecNumber>
    </recommendedName>
</protein>
<keyword evidence="9" id="KW-1185">Reference proteome</keyword>
<evidence type="ECO:0000256" key="5">
    <source>
        <dbReference type="RuleBase" id="RU003915"/>
    </source>
</evidence>
<evidence type="ECO:0000256" key="6">
    <source>
        <dbReference type="SAM" id="SignalP"/>
    </source>
</evidence>
<comment type="similarity">
    <text evidence="5">Belongs to the FKBP-type PPIase family.</text>
</comment>
<dbReference type="GO" id="GO:0003755">
    <property type="term" value="F:peptidyl-prolyl cis-trans isomerase activity"/>
    <property type="evidence" value="ECO:0007669"/>
    <property type="project" value="UniProtKB-UniRule"/>
</dbReference>
<evidence type="ECO:0000313" key="9">
    <source>
        <dbReference type="Proteomes" id="UP000540656"/>
    </source>
</evidence>
<feature type="domain" description="PPIase FKBP-type" evidence="7">
    <location>
        <begin position="220"/>
        <end position="307"/>
    </location>
</feature>
<dbReference type="SUPFAM" id="SSF54534">
    <property type="entry name" value="FKBP-like"/>
    <property type="match status" value="2"/>
</dbReference>
<dbReference type="AlphaFoldDB" id="A0A7Y9RWQ9"/>
<dbReference type="InterPro" id="IPR001179">
    <property type="entry name" value="PPIase_FKBP_dom"/>
</dbReference>
<keyword evidence="2 4" id="KW-0697">Rotamase</keyword>
<sequence length="320" mass="33448">MRRLVVLLGSLCLLLVGLTACGGEDDDSAERAGEATVSGEFGTEPKVKTEGELARPKVETEVVTEGDGEALAMGDGLFANLFVHNAYDGETALSTWETGNREFLELSTESLPGLSKALVGKKVGSRIVLEATARDIFGDYGQPDLFISPDDPLVLVADVTSRVLKEIPSTPGDAKAGTPKIVAKNDLPSALDFTGLPAKGPAKAKLVTLTEGDGPALTKNSTLVMRYLGQVWGGKKPFDENFTGELKPAPISTYVSGFSKLLPGVKVGSRVMLILPPGQGYGSKGNKDAGIKGTDTIVFVVDVLGADEPASAKEAQGDKK</sequence>
<dbReference type="RefSeq" id="WP_179500898.1">
    <property type="nucleotide sequence ID" value="NZ_JACCAA010000001.1"/>
</dbReference>
<reference evidence="8 9" key="1">
    <citation type="submission" date="2020-07" db="EMBL/GenBank/DDBJ databases">
        <title>Sequencing the genomes of 1000 actinobacteria strains.</title>
        <authorList>
            <person name="Klenk H.-P."/>
        </authorList>
    </citation>
    <scope>NUCLEOTIDE SEQUENCE [LARGE SCALE GENOMIC DNA]</scope>
    <source>
        <strain evidence="8 9">DSM 23819</strain>
    </source>
</reference>
<feature type="signal peptide" evidence="6">
    <location>
        <begin position="1"/>
        <end position="22"/>
    </location>
</feature>
<name>A0A7Y9RWQ9_9ACTN</name>
<evidence type="ECO:0000256" key="2">
    <source>
        <dbReference type="ARBA" id="ARBA00023110"/>
    </source>
</evidence>
<comment type="caution">
    <text evidence="8">The sequence shown here is derived from an EMBL/GenBank/DDBJ whole genome shotgun (WGS) entry which is preliminary data.</text>
</comment>
<dbReference type="Gene3D" id="3.10.50.40">
    <property type="match status" value="2"/>
</dbReference>
<comment type="catalytic activity">
    <reaction evidence="1 4 5">
        <text>[protein]-peptidylproline (omega=180) = [protein]-peptidylproline (omega=0)</text>
        <dbReference type="Rhea" id="RHEA:16237"/>
        <dbReference type="Rhea" id="RHEA-COMP:10747"/>
        <dbReference type="Rhea" id="RHEA-COMP:10748"/>
        <dbReference type="ChEBI" id="CHEBI:83833"/>
        <dbReference type="ChEBI" id="CHEBI:83834"/>
        <dbReference type="EC" id="5.2.1.8"/>
    </reaction>
</comment>
<gene>
    <name evidence="8" type="ORF">BJ980_000578</name>
</gene>
<keyword evidence="6" id="KW-0732">Signal</keyword>
<organism evidence="8 9">
    <name type="scientific">Nocardioides daedukensis</name>
    <dbReference type="NCBI Taxonomy" id="634462"/>
    <lineage>
        <taxon>Bacteria</taxon>
        <taxon>Bacillati</taxon>
        <taxon>Actinomycetota</taxon>
        <taxon>Actinomycetes</taxon>
        <taxon>Propionibacteriales</taxon>
        <taxon>Nocardioidaceae</taxon>
        <taxon>Nocardioides</taxon>
    </lineage>
</organism>
<evidence type="ECO:0000259" key="7">
    <source>
        <dbReference type="PROSITE" id="PS50059"/>
    </source>
</evidence>
<evidence type="ECO:0000313" key="8">
    <source>
        <dbReference type="EMBL" id="NYG57655.1"/>
    </source>
</evidence>
<dbReference type="EC" id="5.2.1.8" evidence="5"/>
<dbReference type="EMBL" id="JACCAA010000001">
    <property type="protein sequence ID" value="NYG57655.1"/>
    <property type="molecule type" value="Genomic_DNA"/>
</dbReference>
<dbReference type="PROSITE" id="PS51257">
    <property type="entry name" value="PROKAR_LIPOPROTEIN"/>
    <property type="match status" value="1"/>
</dbReference>
<feature type="chain" id="PRO_5031057489" description="Peptidyl-prolyl cis-trans isomerase" evidence="6">
    <location>
        <begin position="23"/>
        <end position="320"/>
    </location>
</feature>
<evidence type="ECO:0000256" key="3">
    <source>
        <dbReference type="ARBA" id="ARBA00023235"/>
    </source>
</evidence>
<evidence type="ECO:0000256" key="1">
    <source>
        <dbReference type="ARBA" id="ARBA00000971"/>
    </source>
</evidence>
<dbReference type="PROSITE" id="PS50059">
    <property type="entry name" value="FKBP_PPIASE"/>
    <property type="match status" value="1"/>
</dbReference>